<keyword evidence="2" id="KW-0479">Metal-binding</keyword>
<evidence type="ECO:0000256" key="3">
    <source>
        <dbReference type="ARBA" id="ARBA00022771"/>
    </source>
</evidence>
<dbReference type="PROSITE" id="PS00344">
    <property type="entry name" value="GATA_ZN_FINGER_1"/>
    <property type="match status" value="1"/>
</dbReference>
<feature type="region of interest" description="Disordered" evidence="7">
    <location>
        <begin position="344"/>
        <end position="439"/>
    </location>
</feature>
<dbReference type="GO" id="GO:0008270">
    <property type="term" value="F:zinc ion binding"/>
    <property type="evidence" value="ECO:0007669"/>
    <property type="project" value="UniProtKB-KW"/>
</dbReference>
<feature type="compositionally biased region" description="Polar residues" evidence="7">
    <location>
        <begin position="60"/>
        <end position="77"/>
    </location>
</feature>
<dbReference type="PROSITE" id="PS50114">
    <property type="entry name" value="GATA_ZN_FINGER_2"/>
    <property type="match status" value="1"/>
</dbReference>
<evidence type="ECO:0000313" key="9">
    <source>
        <dbReference type="EMBL" id="SGZ40327.1"/>
    </source>
</evidence>
<dbReference type="PRINTS" id="PR00619">
    <property type="entry name" value="GATAZNFINGER"/>
</dbReference>
<gene>
    <name evidence="9" type="ORF">HGUI_02527</name>
</gene>
<dbReference type="PANTHER" id="PTHR10071:SF281">
    <property type="entry name" value="BOX A-BINDING FACTOR-RELATED"/>
    <property type="match status" value="1"/>
</dbReference>
<dbReference type="PANTHER" id="PTHR10071">
    <property type="entry name" value="TRANSCRIPTION FACTOR GATA FAMILY MEMBER"/>
    <property type="match status" value="1"/>
</dbReference>
<dbReference type="AlphaFoldDB" id="A0A1L0CZN1"/>
<feature type="compositionally biased region" description="Polar residues" evidence="7">
    <location>
        <begin position="368"/>
        <end position="388"/>
    </location>
</feature>
<proteinExistence type="predicted"/>
<dbReference type="OrthoDB" id="515401at2759"/>
<dbReference type="GO" id="GO:0005634">
    <property type="term" value="C:nucleus"/>
    <property type="evidence" value="ECO:0007669"/>
    <property type="project" value="UniProtKB-SubCell"/>
</dbReference>
<dbReference type="SMART" id="SM00401">
    <property type="entry name" value="ZnF_GATA"/>
    <property type="match status" value="1"/>
</dbReference>
<feature type="region of interest" description="Disordered" evidence="7">
    <location>
        <begin position="60"/>
        <end position="102"/>
    </location>
</feature>
<keyword evidence="4" id="KW-0862">Zinc</keyword>
<feature type="compositionally biased region" description="Low complexity" evidence="7">
    <location>
        <begin position="257"/>
        <end position="276"/>
    </location>
</feature>
<dbReference type="GO" id="GO:0000981">
    <property type="term" value="F:DNA-binding transcription factor activity, RNA polymerase II-specific"/>
    <property type="evidence" value="ECO:0007669"/>
    <property type="project" value="TreeGrafter"/>
</dbReference>
<dbReference type="Pfam" id="PF00320">
    <property type="entry name" value="GATA"/>
    <property type="match status" value="1"/>
</dbReference>
<dbReference type="VEuPathDB" id="FungiDB:HGUI_02527"/>
<reference evidence="10" key="1">
    <citation type="submission" date="2016-11" db="EMBL/GenBank/DDBJ databases">
        <authorList>
            <person name="Guldener U."/>
        </authorList>
    </citation>
    <scope>NUCLEOTIDE SEQUENCE [LARGE SCALE GENOMIC DNA]</scope>
</reference>
<evidence type="ECO:0000256" key="1">
    <source>
        <dbReference type="ARBA" id="ARBA00004123"/>
    </source>
</evidence>
<keyword evidence="10" id="KW-1185">Reference proteome</keyword>
<evidence type="ECO:0000256" key="5">
    <source>
        <dbReference type="ARBA" id="ARBA00023242"/>
    </source>
</evidence>
<dbReference type="SUPFAM" id="SSF57716">
    <property type="entry name" value="Glucocorticoid receptor-like (DNA-binding domain)"/>
    <property type="match status" value="1"/>
</dbReference>
<feature type="compositionally biased region" description="Polar residues" evidence="7">
    <location>
        <begin position="85"/>
        <end position="94"/>
    </location>
</feature>
<feature type="region of interest" description="Disordered" evidence="7">
    <location>
        <begin position="255"/>
        <end position="282"/>
    </location>
</feature>
<feature type="region of interest" description="Disordered" evidence="7">
    <location>
        <begin position="460"/>
        <end position="495"/>
    </location>
</feature>
<dbReference type="GO" id="GO:0000122">
    <property type="term" value="P:negative regulation of transcription by RNA polymerase II"/>
    <property type="evidence" value="ECO:0007669"/>
    <property type="project" value="TreeGrafter"/>
</dbReference>
<dbReference type="FunFam" id="3.30.50.10:FF:000007">
    <property type="entry name" value="Nitrogen regulatory AreA, N-terminal"/>
    <property type="match status" value="1"/>
</dbReference>
<dbReference type="CDD" id="cd00202">
    <property type="entry name" value="ZnF_GATA"/>
    <property type="match status" value="1"/>
</dbReference>
<keyword evidence="3 6" id="KW-0863">Zinc-finger</keyword>
<feature type="domain" description="GATA-type" evidence="8">
    <location>
        <begin position="300"/>
        <end position="353"/>
    </location>
</feature>
<dbReference type="InterPro" id="IPR000679">
    <property type="entry name" value="Znf_GATA"/>
</dbReference>
<dbReference type="GO" id="GO:0045944">
    <property type="term" value="P:positive regulation of transcription by RNA polymerase II"/>
    <property type="evidence" value="ECO:0007669"/>
    <property type="project" value="TreeGrafter"/>
</dbReference>
<dbReference type="Proteomes" id="UP000183365">
    <property type="component" value="Unassembled WGS sequence"/>
</dbReference>
<dbReference type="EMBL" id="FQNF01000046">
    <property type="protein sequence ID" value="SGZ40327.1"/>
    <property type="molecule type" value="Genomic_DNA"/>
</dbReference>
<protein>
    <recommendedName>
        <fullName evidence="8">GATA-type domain-containing protein</fullName>
    </recommendedName>
</protein>
<keyword evidence="5" id="KW-0539">Nucleus</keyword>
<name>A0A1L0CZN1_9ASCO</name>
<dbReference type="InterPro" id="IPR039355">
    <property type="entry name" value="Transcription_factor_GATA"/>
</dbReference>
<evidence type="ECO:0000256" key="4">
    <source>
        <dbReference type="ARBA" id="ARBA00022833"/>
    </source>
</evidence>
<evidence type="ECO:0000313" key="10">
    <source>
        <dbReference type="Proteomes" id="UP000183365"/>
    </source>
</evidence>
<evidence type="ECO:0000256" key="2">
    <source>
        <dbReference type="ARBA" id="ARBA00022723"/>
    </source>
</evidence>
<dbReference type="Gene3D" id="3.30.50.10">
    <property type="entry name" value="Erythroid Transcription Factor GATA-1, subunit A"/>
    <property type="match status" value="1"/>
</dbReference>
<evidence type="ECO:0000256" key="6">
    <source>
        <dbReference type="PROSITE-ProRule" id="PRU00094"/>
    </source>
</evidence>
<feature type="compositionally biased region" description="Low complexity" evidence="7">
    <location>
        <begin position="401"/>
        <end position="422"/>
    </location>
</feature>
<comment type="subcellular location">
    <subcellularLocation>
        <location evidence="1">Nucleus</location>
    </subcellularLocation>
</comment>
<organism evidence="9 10">
    <name type="scientific">Hanseniaspora guilliermondii</name>
    <dbReference type="NCBI Taxonomy" id="56406"/>
    <lineage>
        <taxon>Eukaryota</taxon>
        <taxon>Fungi</taxon>
        <taxon>Dikarya</taxon>
        <taxon>Ascomycota</taxon>
        <taxon>Saccharomycotina</taxon>
        <taxon>Saccharomycetes</taxon>
        <taxon>Saccharomycodales</taxon>
        <taxon>Saccharomycodaceae</taxon>
        <taxon>Hanseniaspora</taxon>
    </lineage>
</organism>
<dbReference type="GO" id="GO:0000978">
    <property type="term" value="F:RNA polymerase II cis-regulatory region sequence-specific DNA binding"/>
    <property type="evidence" value="ECO:0007669"/>
    <property type="project" value="TreeGrafter"/>
</dbReference>
<accession>A0A1L0CZN1</accession>
<dbReference type="InterPro" id="IPR013088">
    <property type="entry name" value="Znf_NHR/GATA"/>
</dbReference>
<sequence length="744" mass="81217">MDNSNDYHLHDQDLSLFLSSNNEANNDKDLNLFMNNSENTNQFGDFQKFLDLQDFQNVNFSGNNEIDSNSKNDNNVQEPRKPNQKEQQNSIQNQKKSELDSNKVLNSDIQDMYNTNDVPVAIQSTSFKNELLPDFDNHNENIIQDRGFDDMLEILPDGLDLFSKHDSNEEKVFDNTNPMNIQGNVQNGEIANFWTFNVEELLSSAPSSLGSTTISAPNSTHSQMLHSQQSQANNGNIPTSVGGFGKPTLAELKKTKTNTSSVSNTTIRRRSSTASNGVKTQKHSFLAQNIKSNGVDAKDSKPPQQCYNCKTLKTPLWRRDSNGNTLCNACGLFHKLHGTMRPLSLKSDVIKKRNAKKKDHKNDMNDGSKISKSRNPSVISINSNSEFTSIGSGGKKEKGKSINGNTQIASNNSVSNSININNKPLLGRRESSSSSLTTLKAKNGLKNSISNSYNNSFISNSLPGNNNGFGKPSRSRESSFSSSVGSTNVSNKMSIPILPKKKYQQNSNITPSNSLPNGTNILMSTSHPNYNQSSMSGTNGATFMSTGSFIDNSPRFTQGSVASLSPFTNMPGTIDTSYSVVSTPSEMNTPLVSGSGLHRLSQTISANNISGNSMSAGNGTLYNNNFISQMPSTTISNNNIISMNGNTVSQYTMPTQRSSNNQGKVSLLSQGLKNKSLTHGTKINPHEVSSMYNSFYGDSAQNSSTSTLNPNAIRAGSNENTEEMDMQDNGNTDKDDLSWLKFGM</sequence>
<evidence type="ECO:0000256" key="7">
    <source>
        <dbReference type="SAM" id="MobiDB-lite"/>
    </source>
</evidence>
<evidence type="ECO:0000259" key="8">
    <source>
        <dbReference type="PROSITE" id="PS50114"/>
    </source>
</evidence>
<feature type="compositionally biased region" description="Low complexity" evidence="7">
    <location>
        <begin position="478"/>
        <end position="491"/>
    </location>
</feature>